<dbReference type="OrthoDB" id="5980806at2759"/>
<proteinExistence type="inferred from homology"/>
<comment type="similarity">
    <text evidence="1">Belongs to the UPF0739 family.</text>
</comment>
<gene>
    <name evidence="2" type="ORF">HERILL_LOCUS2207</name>
</gene>
<dbReference type="InterPro" id="IPR027850">
    <property type="entry name" value="DUF4504"/>
</dbReference>
<accession>A0A7R8UDZ8</accession>
<dbReference type="InParanoid" id="A0A7R8UDZ8"/>
<dbReference type="SUPFAM" id="SSF48439">
    <property type="entry name" value="Protein prenylyltransferase"/>
    <property type="match status" value="1"/>
</dbReference>
<evidence type="ECO:0000313" key="2">
    <source>
        <dbReference type="EMBL" id="CAD7078968.1"/>
    </source>
</evidence>
<dbReference type="PANTHER" id="PTHR31366:SF2">
    <property type="entry name" value="UPF0739 PROTEIN C1ORF74"/>
    <property type="match status" value="1"/>
</dbReference>
<organism evidence="2 3">
    <name type="scientific">Hermetia illucens</name>
    <name type="common">Black soldier fly</name>
    <dbReference type="NCBI Taxonomy" id="343691"/>
    <lineage>
        <taxon>Eukaryota</taxon>
        <taxon>Metazoa</taxon>
        <taxon>Ecdysozoa</taxon>
        <taxon>Arthropoda</taxon>
        <taxon>Hexapoda</taxon>
        <taxon>Insecta</taxon>
        <taxon>Pterygota</taxon>
        <taxon>Neoptera</taxon>
        <taxon>Endopterygota</taxon>
        <taxon>Diptera</taxon>
        <taxon>Brachycera</taxon>
        <taxon>Stratiomyomorpha</taxon>
        <taxon>Stratiomyidae</taxon>
        <taxon>Hermetiinae</taxon>
        <taxon>Hermetia</taxon>
    </lineage>
</organism>
<dbReference type="EMBL" id="LR899009">
    <property type="protein sequence ID" value="CAD7078968.1"/>
    <property type="molecule type" value="Genomic_DNA"/>
</dbReference>
<evidence type="ECO:0000256" key="1">
    <source>
        <dbReference type="ARBA" id="ARBA00007065"/>
    </source>
</evidence>
<sequence>MAGGTNTFDVRDVVPDLETVPKLLYNRILSYCRTNPPDLAQAKQLFITSLDKQIEYLLSKQSYSEIFDCFQDALNLFPDDSDVLNVLGVALNSLLHFHEHATRWTKSMTFRKYSSIPIGFRTSMRPPVTIHQVKELVDELRSQNLITSDVLTVGVAQEICVLNKALFLENSRRFPNVFIDVTKTLDRPRILPAHDPTTTSMVEDIRDQIQKATESSVFLKVAEDIYCVPTILGLLAGYPIVYWYQPCVGDAHCLSGIDLQVFKVLQGNDVLSSFSCPRDLVNEPVIKQTLDAWKCITDRSKDFHVETVTTKNEFTVNL</sequence>
<name>A0A7R8UDZ8_HERIL</name>
<protein>
    <submittedName>
        <fullName evidence="2">Uncharacterized protein</fullName>
    </submittedName>
</protein>
<keyword evidence="3" id="KW-1185">Reference proteome</keyword>
<dbReference type="AlphaFoldDB" id="A0A7R8UDZ8"/>
<dbReference type="PANTHER" id="PTHR31366">
    <property type="entry name" value="UPF0739 PROTEIN C1ORF74"/>
    <property type="match status" value="1"/>
</dbReference>
<evidence type="ECO:0000313" key="3">
    <source>
        <dbReference type="Proteomes" id="UP000594454"/>
    </source>
</evidence>
<reference evidence="2 3" key="1">
    <citation type="submission" date="2020-11" db="EMBL/GenBank/DDBJ databases">
        <authorList>
            <person name="Wallbank WR R."/>
            <person name="Pardo Diaz C."/>
            <person name="Kozak K."/>
            <person name="Martin S."/>
            <person name="Jiggins C."/>
            <person name="Moest M."/>
            <person name="Warren A I."/>
            <person name="Generalovic N T."/>
            <person name="Byers J.R.P. K."/>
            <person name="Montejo-Kovacevich G."/>
            <person name="Yen C E."/>
        </authorList>
    </citation>
    <scope>NUCLEOTIDE SEQUENCE [LARGE SCALE GENOMIC DNA]</scope>
</reference>
<dbReference type="Proteomes" id="UP000594454">
    <property type="component" value="Chromosome 1"/>
</dbReference>
<dbReference type="Pfam" id="PF14953">
    <property type="entry name" value="DUF4504"/>
    <property type="match status" value="1"/>
</dbReference>